<dbReference type="GO" id="GO:0005829">
    <property type="term" value="C:cytosol"/>
    <property type="evidence" value="ECO:0007669"/>
    <property type="project" value="UniProtKB-SubCell"/>
</dbReference>
<dbReference type="Proteomes" id="UP000295719">
    <property type="component" value="Unassembled WGS sequence"/>
</dbReference>
<keyword evidence="6" id="KW-1185">Reference proteome</keyword>
<evidence type="ECO:0000313" key="5">
    <source>
        <dbReference type="EMBL" id="TCV99160.1"/>
    </source>
</evidence>
<organism evidence="5 6">
    <name type="scientific">Biostraticola tofi</name>
    <dbReference type="NCBI Taxonomy" id="466109"/>
    <lineage>
        <taxon>Bacteria</taxon>
        <taxon>Pseudomonadati</taxon>
        <taxon>Pseudomonadota</taxon>
        <taxon>Gammaproteobacteria</taxon>
        <taxon>Enterobacterales</taxon>
        <taxon>Bruguierivoracaceae</taxon>
        <taxon>Biostraticola</taxon>
    </lineage>
</organism>
<evidence type="ECO:0000256" key="3">
    <source>
        <dbReference type="ARBA" id="ARBA00022764"/>
    </source>
</evidence>
<reference evidence="5 6" key="1">
    <citation type="submission" date="2019-03" db="EMBL/GenBank/DDBJ databases">
        <title>Genomic Encyclopedia of Type Strains, Phase IV (KMG-IV): sequencing the most valuable type-strain genomes for metagenomic binning, comparative biology and taxonomic classification.</title>
        <authorList>
            <person name="Goeker M."/>
        </authorList>
    </citation>
    <scope>NUCLEOTIDE SEQUENCE [LARGE SCALE GENOMIC DNA]</scope>
    <source>
        <strain evidence="5 6">DSM 19580</strain>
    </source>
</reference>
<dbReference type="PIRSF" id="PIRSF004572">
    <property type="entry name" value="SecM"/>
    <property type="match status" value="1"/>
</dbReference>
<accession>A0A4R3Z0P3</accession>
<dbReference type="NCBIfam" id="NF002799">
    <property type="entry name" value="PRK02943.1-1"/>
    <property type="match status" value="1"/>
</dbReference>
<evidence type="ECO:0000256" key="4">
    <source>
        <dbReference type="HAMAP-Rule" id="MF_01332"/>
    </source>
</evidence>
<keyword evidence="2" id="KW-0732">Signal</keyword>
<keyword evidence="1 4" id="KW-0963">Cytoplasm</keyword>
<dbReference type="GO" id="GO:0045182">
    <property type="term" value="F:translation regulator activity"/>
    <property type="evidence" value="ECO:0007669"/>
    <property type="project" value="InterPro"/>
</dbReference>
<comment type="caution">
    <text evidence="5">The sequence shown here is derived from an EMBL/GenBank/DDBJ whole genome shotgun (WGS) entry which is preliminary data.</text>
</comment>
<protein>
    <recommendedName>
        <fullName evidence="4">Secretion monitor</fullName>
    </recommendedName>
</protein>
<evidence type="ECO:0000256" key="1">
    <source>
        <dbReference type="ARBA" id="ARBA00022490"/>
    </source>
</evidence>
<name>A0A4R3Z0P3_9GAMM</name>
<dbReference type="InterPro" id="IPR009502">
    <property type="entry name" value="SecM"/>
</dbReference>
<comment type="subcellular location">
    <subcellularLocation>
        <location evidence="4">Cytoplasm</location>
        <location evidence="4">Cytosol</location>
    </subcellularLocation>
    <subcellularLocation>
        <location evidence="4">Periplasm</location>
    </subcellularLocation>
    <text evidence="4">The active form is cytosolic, while the periplasmic form is rapidly degraded, mainly by the tail-specific protease.</text>
</comment>
<dbReference type="Pfam" id="PF06558">
    <property type="entry name" value="SecM"/>
    <property type="match status" value="1"/>
</dbReference>
<keyword evidence="3 4" id="KW-0574">Periplasm</keyword>
<comment type="similarity">
    <text evidence="4">Belongs to the SecM family.</text>
</comment>
<evidence type="ECO:0000313" key="6">
    <source>
        <dbReference type="Proteomes" id="UP000295719"/>
    </source>
</evidence>
<comment type="function">
    <text evidence="4">Regulates secA expression by translational coupling of the secM secA operon. Translational pausing at a specific Pro residue 5 residues before the end of the protein may allow disruption of a mRNA repressor helix that normally suppresses secA translation initiation.</text>
</comment>
<proteinExistence type="inferred from homology"/>
<dbReference type="EMBL" id="SMCR01000002">
    <property type="protein sequence ID" value="TCV99160.1"/>
    <property type="molecule type" value="Genomic_DNA"/>
</dbReference>
<dbReference type="HAMAP" id="MF_01332">
    <property type="entry name" value="SecM"/>
    <property type="match status" value="1"/>
</dbReference>
<dbReference type="GO" id="GO:0042597">
    <property type="term" value="C:periplasmic space"/>
    <property type="evidence" value="ECO:0007669"/>
    <property type="project" value="UniProtKB-SubCell"/>
</dbReference>
<dbReference type="RefSeq" id="WP_230467967.1">
    <property type="nucleotide sequence ID" value="NZ_SMCR01000002.1"/>
</dbReference>
<evidence type="ECO:0000256" key="2">
    <source>
        <dbReference type="ARBA" id="ARBA00022729"/>
    </source>
</evidence>
<gene>
    <name evidence="4" type="primary">secM</name>
    <name evidence="5" type="ORF">EDC52_102501</name>
</gene>
<sequence length="177" mass="19817">MGILNRWRQFSRRYFWPHLLLGMVAASFGVPYLPSGAQEPTPQSNTFANLSRHNVIAASFGDLSRLRETPRRTGYGVDYWHQHAIRTVIRHLTVTWVPAPGGSTFHTTLAESAEPLNAQHQVLISTLNALLTHDAVPLARPYRTPVARPAALIDHRSVIRLAQVHEIRAGPRHISLS</sequence>
<dbReference type="AlphaFoldDB" id="A0A4R3Z0P3"/>